<sequence>MPLEFKKRAVRTENFSGNVNILQTQLNLFLKKKKPVVTTKDNLTIETPIGFLFNKAVEKIKTSINPADYHFFIEHLPSSAPKDLRFIDKIDIARNALHTSRCVQLAKAILFDLIPVNLKGKDLGEAFLINYDYLFEHFIAHVLMTSKAGYLFSKPKIPTKYAEFFKDEKVNEKEVLPDIAYNEMNVGLKIKYNGVLDVKNKYPSIFSNGDVFQVLYYSQKFNSDRAILIYPSAETQCYTKLELEEKIPVEVYACYFNIKSLSDGSFVKERERFADEILSLLC</sequence>
<organism evidence="1 2">
    <name type="scientific">Pontibacter chinhatensis</name>
    <dbReference type="NCBI Taxonomy" id="1436961"/>
    <lineage>
        <taxon>Bacteria</taxon>
        <taxon>Pseudomonadati</taxon>
        <taxon>Bacteroidota</taxon>
        <taxon>Cytophagia</taxon>
        <taxon>Cytophagales</taxon>
        <taxon>Hymenobacteraceae</taxon>
        <taxon>Pontibacter</taxon>
    </lineage>
</organism>
<dbReference type="EMBL" id="FOOT01000018">
    <property type="protein sequence ID" value="SFH40719.1"/>
    <property type="molecule type" value="Genomic_DNA"/>
</dbReference>
<dbReference type="Proteomes" id="UP000198724">
    <property type="component" value="Unassembled WGS sequence"/>
</dbReference>
<dbReference type="Pfam" id="PF10117">
    <property type="entry name" value="McrBC"/>
    <property type="match status" value="1"/>
</dbReference>
<dbReference type="AlphaFoldDB" id="A0A1I2ZT88"/>
<proteinExistence type="predicted"/>
<accession>A0A1I2ZT88</accession>
<gene>
    <name evidence="1" type="ORF">SAMN05421739_11820</name>
</gene>
<protein>
    <submittedName>
        <fullName evidence="1">McrBC 5-methylcytosine restriction system component</fullName>
    </submittedName>
</protein>
<reference evidence="2" key="1">
    <citation type="submission" date="2016-10" db="EMBL/GenBank/DDBJ databases">
        <authorList>
            <person name="Varghese N."/>
            <person name="Submissions S."/>
        </authorList>
    </citation>
    <scope>NUCLEOTIDE SEQUENCE [LARGE SCALE GENOMIC DNA]</scope>
    <source>
        <strain evidence="2">LP51</strain>
    </source>
</reference>
<evidence type="ECO:0000313" key="1">
    <source>
        <dbReference type="EMBL" id="SFH40719.1"/>
    </source>
</evidence>
<evidence type="ECO:0000313" key="2">
    <source>
        <dbReference type="Proteomes" id="UP000198724"/>
    </source>
</evidence>
<dbReference type="InterPro" id="IPR019292">
    <property type="entry name" value="McrC"/>
</dbReference>
<keyword evidence="2" id="KW-1185">Reference proteome</keyword>
<name>A0A1I2ZT88_9BACT</name>